<dbReference type="RefSeq" id="WP_151123236.1">
    <property type="nucleotide sequence ID" value="NZ_CP088082.1"/>
</dbReference>
<keyword evidence="3" id="KW-1185">Reference proteome</keyword>
<feature type="region of interest" description="Disordered" evidence="1">
    <location>
        <begin position="78"/>
        <end position="99"/>
    </location>
</feature>
<evidence type="ECO:0000313" key="3">
    <source>
        <dbReference type="Proteomes" id="UP000430120"/>
    </source>
</evidence>
<proteinExistence type="predicted"/>
<name>A0A643FFX8_IDEDE</name>
<dbReference type="OrthoDB" id="9887901at2"/>
<dbReference type="AlphaFoldDB" id="A0A643FFX8"/>
<dbReference type="EMBL" id="VZPB01000009">
    <property type="protein sequence ID" value="KAB0583981.1"/>
    <property type="molecule type" value="Genomic_DNA"/>
</dbReference>
<gene>
    <name evidence="2" type="ORF">F7Q92_05790</name>
</gene>
<dbReference type="Proteomes" id="UP000430120">
    <property type="component" value="Unassembled WGS sequence"/>
</dbReference>
<protein>
    <submittedName>
        <fullName evidence="2">Uncharacterized protein</fullName>
    </submittedName>
</protein>
<accession>A0A643FFX8</accession>
<evidence type="ECO:0000256" key="1">
    <source>
        <dbReference type="SAM" id="MobiDB-lite"/>
    </source>
</evidence>
<organism evidence="2 3">
    <name type="scientific">Ideonella dechloratans</name>
    <dbReference type="NCBI Taxonomy" id="36863"/>
    <lineage>
        <taxon>Bacteria</taxon>
        <taxon>Pseudomonadati</taxon>
        <taxon>Pseudomonadota</taxon>
        <taxon>Betaproteobacteria</taxon>
        <taxon>Burkholderiales</taxon>
        <taxon>Sphaerotilaceae</taxon>
        <taxon>Ideonella</taxon>
    </lineage>
</organism>
<comment type="caution">
    <text evidence="2">The sequence shown here is derived from an EMBL/GenBank/DDBJ whole genome shotgun (WGS) entry which is preliminary data.</text>
</comment>
<reference evidence="2 3" key="1">
    <citation type="submission" date="2019-09" db="EMBL/GenBank/DDBJ databases">
        <title>Draft genome sequences of 48 bacterial type strains from the CCUG.</title>
        <authorList>
            <person name="Tunovic T."/>
            <person name="Pineiro-Iglesias B."/>
            <person name="Unosson C."/>
            <person name="Inganas E."/>
            <person name="Ohlen M."/>
            <person name="Cardew S."/>
            <person name="Jensie-Markopoulos S."/>
            <person name="Salva-Serra F."/>
            <person name="Jaen-Luchoro D."/>
            <person name="Karlsson R."/>
            <person name="Svensson-Stadler L."/>
            <person name="Chun J."/>
            <person name="Moore E."/>
        </authorList>
    </citation>
    <scope>NUCLEOTIDE SEQUENCE [LARGE SCALE GENOMIC DNA]</scope>
    <source>
        <strain evidence="2 3">CCUG 30977</strain>
    </source>
</reference>
<evidence type="ECO:0000313" key="2">
    <source>
        <dbReference type="EMBL" id="KAB0583981.1"/>
    </source>
</evidence>
<sequence length="99" mass="10643">MSNPRLVWATCELSVLALALGAAVMSFSRPAPATPPLQQVRVPMMRAPGPMPLQPTEGPLELRTLVLHPDVEESFPARGCEAQGLPNDENDCDVPPLMT</sequence>